<dbReference type="EMBL" id="KV748247">
    <property type="protein sequence ID" value="OCK88185.1"/>
    <property type="molecule type" value="Genomic_DNA"/>
</dbReference>
<protein>
    <submittedName>
        <fullName evidence="1">Uncharacterized protein</fullName>
    </submittedName>
</protein>
<accession>A0ACC8EPN8</accession>
<evidence type="ECO:0000313" key="1">
    <source>
        <dbReference type="EMBL" id="OCK88185.1"/>
    </source>
</evidence>
<dbReference type="Proteomes" id="UP000250078">
    <property type="component" value="Unassembled WGS sequence"/>
</dbReference>
<organism evidence="1 2">
    <name type="scientific">Cenococcum geophilum 1.58</name>
    <dbReference type="NCBI Taxonomy" id="794803"/>
    <lineage>
        <taxon>Eukaryota</taxon>
        <taxon>Fungi</taxon>
        <taxon>Dikarya</taxon>
        <taxon>Ascomycota</taxon>
        <taxon>Pezizomycotina</taxon>
        <taxon>Dothideomycetes</taxon>
        <taxon>Pleosporomycetidae</taxon>
        <taxon>Gloniales</taxon>
        <taxon>Gloniaceae</taxon>
        <taxon>Cenococcum</taxon>
    </lineage>
</organism>
<sequence length="68" mass="8134">GHNIIILNMLFLMDILIRHFKQSLIRNLLLLLLKVFLISYNRNVIKRIAFFVLGFKLDRRCLIYTTLS</sequence>
<evidence type="ECO:0000313" key="2">
    <source>
        <dbReference type="Proteomes" id="UP000250078"/>
    </source>
</evidence>
<proteinExistence type="predicted"/>
<feature type="non-terminal residue" evidence="1">
    <location>
        <position position="1"/>
    </location>
</feature>
<gene>
    <name evidence="1" type="ORF">K441DRAFT_590160</name>
</gene>
<reference evidence="1 2" key="1">
    <citation type="journal article" date="2016" name="Nat. Commun.">
        <title>Ectomycorrhizal ecology is imprinted in the genome of the dominant symbiotic fungus Cenococcum geophilum.</title>
        <authorList>
            <consortium name="DOE Joint Genome Institute"/>
            <person name="Peter M."/>
            <person name="Kohler A."/>
            <person name="Ohm R.A."/>
            <person name="Kuo A."/>
            <person name="Krutzmann J."/>
            <person name="Morin E."/>
            <person name="Arend M."/>
            <person name="Barry K.W."/>
            <person name="Binder M."/>
            <person name="Choi C."/>
            <person name="Clum A."/>
            <person name="Copeland A."/>
            <person name="Grisel N."/>
            <person name="Haridas S."/>
            <person name="Kipfer T."/>
            <person name="LaButti K."/>
            <person name="Lindquist E."/>
            <person name="Lipzen A."/>
            <person name="Maire R."/>
            <person name="Meier B."/>
            <person name="Mihaltcheva S."/>
            <person name="Molinier V."/>
            <person name="Murat C."/>
            <person name="Poggeler S."/>
            <person name="Quandt C.A."/>
            <person name="Sperisen C."/>
            <person name="Tritt A."/>
            <person name="Tisserant E."/>
            <person name="Crous P.W."/>
            <person name="Henrissat B."/>
            <person name="Nehls U."/>
            <person name="Egli S."/>
            <person name="Spatafora J.W."/>
            <person name="Grigoriev I.V."/>
            <person name="Martin F.M."/>
        </authorList>
    </citation>
    <scope>NUCLEOTIDE SEQUENCE [LARGE SCALE GENOMIC DNA]</scope>
    <source>
        <strain evidence="1 2">1.58</strain>
    </source>
</reference>
<keyword evidence="2" id="KW-1185">Reference proteome</keyword>
<name>A0ACC8EPN8_9PEZI</name>